<feature type="compositionally biased region" description="Low complexity" evidence="1">
    <location>
        <begin position="269"/>
        <end position="282"/>
    </location>
</feature>
<dbReference type="EMBL" id="BSDI01000001">
    <property type="protein sequence ID" value="GLH94737.1"/>
    <property type="molecule type" value="Genomic_DNA"/>
</dbReference>
<reference evidence="3" key="1">
    <citation type="submission" date="2022-12" db="EMBL/GenBank/DDBJ databases">
        <title>New Phytohabitans aurantiacus sp. RD004123 nov., an actinomycete isolated from soil.</title>
        <authorList>
            <person name="Triningsih D.W."/>
            <person name="Harunari E."/>
            <person name="Igarashi Y."/>
        </authorList>
    </citation>
    <scope>NUCLEOTIDE SEQUENCE</scope>
    <source>
        <strain evidence="3">RD004123</strain>
    </source>
</reference>
<feature type="domain" description="SseB protein N-terminal" evidence="2">
    <location>
        <begin position="638"/>
        <end position="746"/>
    </location>
</feature>
<feature type="compositionally biased region" description="Low complexity" evidence="1">
    <location>
        <begin position="392"/>
        <end position="405"/>
    </location>
</feature>
<accession>A0ABQ5QLR8</accession>
<feature type="region of interest" description="Disordered" evidence="1">
    <location>
        <begin position="538"/>
        <end position="600"/>
    </location>
</feature>
<feature type="region of interest" description="Disordered" evidence="1">
    <location>
        <begin position="269"/>
        <end position="330"/>
    </location>
</feature>
<dbReference type="Pfam" id="PF07179">
    <property type="entry name" value="SseB"/>
    <property type="match status" value="2"/>
</dbReference>
<evidence type="ECO:0000256" key="1">
    <source>
        <dbReference type="SAM" id="MobiDB-lite"/>
    </source>
</evidence>
<comment type="caution">
    <text evidence="3">The sequence shown here is derived from an EMBL/GenBank/DDBJ whole genome shotgun (WGS) entry which is preliminary data.</text>
</comment>
<feature type="compositionally biased region" description="Gly residues" evidence="1">
    <location>
        <begin position="470"/>
        <end position="492"/>
    </location>
</feature>
<protein>
    <recommendedName>
        <fullName evidence="2">SseB protein N-terminal domain-containing protein</fullName>
    </recommendedName>
</protein>
<dbReference type="Proteomes" id="UP001144280">
    <property type="component" value="Unassembled WGS sequence"/>
</dbReference>
<dbReference type="InterPro" id="IPR009839">
    <property type="entry name" value="SseB_N"/>
</dbReference>
<feature type="compositionally biased region" description="Pro residues" evidence="1">
    <location>
        <begin position="302"/>
        <end position="315"/>
    </location>
</feature>
<sequence>MAVTEWEPATEAEVAMRDALRASDQEQYFRILSRTELFLPVSAESLAGRAPMGWGTWTTSGRTHVLAFTSSVALQACLASNAGSARRIAYHDLAAAWPNLEWWLAVNPGLPIEGYLPAWFVTQLARGDVRLPGRTIGARARLDRADTAARARATATVPGSLLAPGPGGSASASGLLPPAAGLGAVPAARESAVAAATQPAWDTHDPALPAAHQPATWDAAPAAVPAASQPPTWDAAPPPTASVPGQAAAWDATGGAVPAARAEVWDATPAADPAAAQPAATPVVDERPAEPVIGPGGLPRRVPTPPPPPGVPPSPMAQRSPNAAPAGLAGAGAAGLASRAAVASSSATPPDAGASPPPGAPAGFGARSGRLGGGLGAPHAADAHGPGGAGGDTTAPAAPPSGASATTLDQAAGSARATDTGFAGGGPATSASGSGTFAAPATDWATGVAQSGGTGPARSTDGPADWATGPGPGGAGLAAGGAGSDGGAGGAASAGTPADWATGAGFASGAGFAAGGNAAANAGAPADWAAGAGFASGGNAATSADAPAARATGAETDTGASGGWSTSGGWPEERGAAQTGGFGTASGTGPISAAAARRGNESWGAPVVPGRTTASGPTVAAPVPVENFTPVNEVEKNLLAAAGDGSTDSFLSTLLLAKVLLPVSPVSADGTRPGEPGFAWLTETLDGEPYIVVFTSMERLRDHLGDTIETIDVKFVQLIGAWPDPAWSFAVNPNTPVGAKLPGAQIVALASWADEVGLGAEAEEEPKPQAAPAARPTQAAVVHDPALPTMMQKTISPAQVDYYLDRGYDRVSGFVHRAGEVAHLTTPAVLHAALGLGYAGSPFKPDADETYVLRWPAHRPSLYRIPYGGQNEAAMRAMEGWVIERPPFRGNGFAPSDSGDVIAEFKVDSARLPHGAQLWRIGADGNEKLIALLDSDAPTWRRVGEQ</sequence>
<proteinExistence type="predicted"/>
<feature type="compositionally biased region" description="Low complexity" evidence="1">
    <location>
        <begin position="428"/>
        <end position="442"/>
    </location>
</feature>
<feature type="region of interest" description="Disordered" evidence="1">
    <location>
        <begin position="225"/>
        <end position="255"/>
    </location>
</feature>
<organism evidence="3 4">
    <name type="scientific">Phytohabitans aurantiacus</name>
    <dbReference type="NCBI Taxonomy" id="3016789"/>
    <lineage>
        <taxon>Bacteria</taxon>
        <taxon>Bacillati</taxon>
        <taxon>Actinomycetota</taxon>
        <taxon>Actinomycetes</taxon>
        <taxon>Micromonosporales</taxon>
        <taxon>Micromonosporaceae</taxon>
    </lineage>
</organism>
<evidence type="ECO:0000259" key="2">
    <source>
        <dbReference type="Pfam" id="PF07179"/>
    </source>
</evidence>
<keyword evidence="4" id="KW-1185">Reference proteome</keyword>
<feature type="compositionally biased region" description="Low complexity" evidence="1">
    <location>
        <begin position="538"/>
        <end position="559"/>
    </location>
</feature>
<feature type="domain" description="SseB protein N-terminal" evidence="2">
    <location>
        <begin position="22"/>
        <end position="118"/>
    </location>
</feature>
<evidence type="ECO:0000313" key="3">
    <source>
        <dbReference type="EMBL" id="GLH94737.1"/>
    </source>
</evidence>
<evidence type="ECO:0000313" key="4">
    <source>
        <dbReference type="Proteomes" id="UP001144280"/>
    </source>
</evidence>
<name>A0ABQ5QLR8_9ACTN</name>
<feature type="compositionally biased region" description="Low complexity" evidence="1">
    <location>
        <begin position="342"/>
        <end position="354"/>
    </location>
</feature>
<feature type="compositionally biased region" description="Low complexity" evidence="1">
    <location>
        <begin position="225"/>
        <end position="235"/>
    </location>
</feature>
<feature type="region of interest" description="Disordered" evidence="1">
    <location>
        <begin position="342"/>
        <end position="495"/>
    </location>
</feature>
<gene>
    <name evidence="3" type="ORF">Pa4123_00090</name>
</gene>